<reference evidence="1" key="1">
    <citation type="journal article" date="2015" name="Nature">
        <title>Complex archaea that bridge the gap between prokaryotes and eukaryotes.</title>
        <authorList>
            <person name="Spang A."/>
            <person name="Saw J.H."/>
            <person name="Jorgensen S.L."/>
            <person name="Zaremba-Niedzwiedzka K."/>
            <person name="Martijn J."/>
            <person name="Lind A.E."/>
            <person name="van Eijk R."/>
            <person name="Schleper C."/>
            <person name="Guy L."/>
            <person name="Ettema T.J."/>
        </authorList>
    </citation>
    <scope>NUCLEOTIDE SEQUENCE</scope>
</reference>
<sequence>MYLSYRIINGKIDFLGKIANLMPLKKLQNKNSEKEMKI</sequence>
<name>A0A0F9NR51_9ZZZZ</name>
<accession>A0A0F9NR51</accession>
<dbReference type="AlphaFoldDB" id="A0A0F9NR51"/>
<dbReference type="EMBL" id="LAZR01003804">
    <property type="protein sequence ID" value="KKN14562.1"/>
    <property type="molecule type" value="Genomic_DNA"/>
</dbReference>
<protein>
    <submittedName>
        <fullName evidence="1">Uncharacterized protein</fullName>
    </submittedName>
</protein>
<proteinExistence type="predicted"/>
<gene>
    <name evidence="1" type="ORF">LCGC14_0994900</name>
</gene>
<evidence type="ECO:0000313" key="1">
    <source>
        <dbReference type="EMBL" id="KKN14562.1"/>
    </source>
</evidence>
<comment type="caution">
    <text evidence="1">The sequence shown here is derived from an EMBL/GenBank/DDBJ whole genome shotgun (WGS) entry which is preliminary data.</text>
</comment>
<organism evidence="1">
    <name type="scientific">marine sediment metagenome</name>
    <dbReference type="NCBI Taxonomy" id="412755"/>
    <lineage>
        <taxon>unclassified sequences</taxon>
        <taxon>metagenomes</taxon>
        <taxon>ecological metagenomes</taxon>
    </lineage>
</organism>